<dbReference type="InterPro" id="IPR001098">
    <property type="entry name" value="DNA-dir_DNA_pol_A_palm_dom"/>
</dbReference>
<dbReference type="PANTHER" id="PTHR10133">
    <property type="entry name" value="DNA POLYMERASE I"/>
    <property type="match status" value="1"/>
</dbReference>
<dbReference type="FunFam" id="3.40.50.1010:FF:000001">
    <property type="entry name" value="DNA polymerase I"/>
    <property type="match status" value="1"/>
</dbReference>
<keyword evidence="11" id="KW-0238">DNA-binding</keyword>
<evidence type="ECO:0000256" key="10">
    <source>
        <dbReference type="ARBA" id="ARBA00022932"/>
    </source>
</evidence>
<comment type="catalytic activity">
    <reaction evidence="13">
        <text>DNA(n) + a 2'-deoxyribonucleoside 5'-triphosphate = DNA(n+1) + diphosphate</text>
        <dbReference type="Rhea" id="RHEA:22508"/>
        <dbReference type="Rhea" id="RHEA-COMP:17339"/>
        <dbReference type="Rhea" id="RHEA-COMP:17340"/>
        <dbReference type="ChEBI" id="CHEBI:33019"/>
        <dbReference type="ChEBI" id="CHEBI:61560"/>
        <dbReference type="ChEBI" id="CHEBI:173112"/>
        <dbReference type="EC" id="2.7.7.7"/>
    </reaction>
</comment>
<dbReference type="SMART" id="SM00475">
    <property type="entry name" value="53EXOc"/>
    <property type="match status" value="1"/>
</dbReference>
<dbReference type="PROSITE" id="PS00447">
    <property type="entry name" value="DNA_POLYMERASE_A"/>
    <property type="match status" value="1"/>
</dbReference>
<keyword evidence="12" id="KW-0234">DNA repair</keyword>
<dbReference type="AlphaFoldDB" id="A0A381QYH8"/>
<feature type="domain" description="5'-3' exonuclease" evidence="15">
    <location>
        <begin position="53"/>
        <end position="307"/>
    </location>
</feature>
<evidence type="ECO:0000256" key="2">
    <source>
        <dbReference type="ARBA" id="ARBA00012417"/>
    </source>
</evidence>
<evidence type="ECO:0000256" key="3">
    <source>
        <dbReference type="ARBA" id="ARBA00022679"/>
    </source>
</evidence>
<dbReference type="Pfam" id="PF02739">
    <property type="entry name" value="5_3_exonuc_N"/>
    <property type="match status" value="1"/>
</dbReference>
<evidence type="ECO:0000256" key="8">
    <source>
        <dbReference type="ARBA" id="ARBA00022801"/>
    </source>
</evidence>
<dbReference type="InterPro" id="IPR012337">
    <property type="entry name" value="RNaseH-like_sf"/>
</dbReference>
<dbReference type="CDD" id="cd09898">
    <property type="entry name" value="H3TH_53EXO"/>
    <property type="match status" value="1"/>
</dbReference>
<dbReference type="Gene3D" id="3.40.50.1010">
    <property type="entry name" value="5'-nuclease"/>
    <property type="match status" value="1"/>
</dbReference>
<gene>
    <name evidence="17" type="ORF">METZ01_LOCUS37339</name>
</gene>
<evidence type="ECO:0000256" key="5">
    <source>
        <dbReference type="ARBA" id="ARBA00022705"/>
    </source>
</evidence>
<dbReference type="PRINTS" id="PR00868">
    <property type="entry name" value="DNAPOLI"/>
</dbReference>
<evidence type="ECO:0000256" key="13">
    <source>
        <dbReference type="ARBA" id="ARBA00049244"/>
    </source>
</evidence>
<keyword evidence="9" id="KW-0269">Exonuclease</keyword>
<evidence type="ECO:0000256" key="6">
    <source>
        <dbReference type="ARBA" id="ARBA00022722"/>
    </source>
</evidence>
<dbReference type="InterPro" id="IPR029060">
    <property type="entry name" value="PIN-like_dom_sf"/>
</dbReference>
<dbReference type="SMART" id="SM00474">
    <property type="entry name" value="35EXOc"/>
    <property type="match status" value="1"/>
</dbReference>
<proteinExistence type="inferred from homology"/>
<dbReference type="SUPFAM" id="SSF56672">
    <property type="entry name" value="DNA/RNA polymerases"/>
    <property type="match status" value="1"/>
</dbReference>
<dbReference type="EC" id="2.7.7.7" evidence="2"/>
<evidence type="ECO:0000256" key="1">
    <source>
        <dbReference type="ARBA" id="ARBA00007705"/>
    </source>
</evidence>
<sequence>MFESEYGESSAVVEAPLREDDASTWAVERGSDGIDQECCVRVEAEEFNMANAKPLLLVDGSSYLFRAYHALPDLRTSDGAPTGAVRGVIAMLRKLSNDYAGSPIAVVFDAGGKTFRDELFPEYKANRPPMPDDLREQIGPIHDVIRAMGLPLIVCPGVEADDVIGTLATRATQASQPTIISTSDKDMAQLVNDHVSLVNTMTDTNHGREGVWEKFGVWPEQIIDYLALMGDTSDNIPGVPKVGPKTAAKWLDSYGDLDGVIANANEIKGKVGESLRDSLEQLPLSRTLATIKCDVDIDLGLDDLSLAVADTEALRILFKRFEFKSWLAELDGASEIEEIASASGDYRIIDTVDGLKALIEEINEVQSFAIEIVTGSSDYMDAEIVGIAIATRCEHGAYIPIRHQGQRQLDQDAVLEHLGPIFEDSRLTKMGHDLKFQLNVLARNNVVIRGLSNDTMLESYVFDSVGSRGHKLEDLTAKYSDTRLPPLESVVGKGAKRAPWSMVEVEAACQFAAQRADAVLRLDRDLRPQLEAKPALVPVYEELELPLLVVLSEMERAGTLIDAAMLAEQSKQLSDRMVSLQAKAFELAGEEFNLGSPKQLQEILYDKLSLPALRKTQKGQRSTAEPVLQELAQEFELPQVILDYRSVSKLKSTYTDALPGQINGHTGRVHTSYHQAVTATGRLSSSDPNLQNIPIRTGDGRKIRQAFVAPEGFRLVAADYSQIELRIMAHLSGDAGLCSAFAQGLDVHRATASEVFAVDVEAVNDEQRRSAKAINFGLIYGMSAFGLGRQLGIARKVAQEYIDRYFERYPNVRDYMDQIRSRAAEDGFVETAFGRRLYLPEINARNVPRRQAAERAAINAPMQGTAADIIKRAMLAVDRCLRESPLEAKMVMQVHDELVFEVAEEDVAELITLAEETMTSAASLDVPLVVDTGVGINWNEAH</sequence>
<dbReference type="FunFam" id="1.10.150.20:FF:000002">
    <property type="entry name" value="DNA polymerase I"/>
    <property type="match status" value="1"/>
</dbReference>
<dbReference type="SMART" id="SM00279">
    <property type="entry name" value="HhH2"/>
    <property type="match status" value="1"/>
</dbReference>
<dbReference type="EMBL" id="UINC01001594">
    <property type="protein sequence ID" value="SUZ84485.1"/>
    <property type="molecule type" value="Genomic_DNA"/>
</dbReference>
<evidence type="ECO:0000259" key="16">
    <source>
        <dbReference type="SMART" id="SM00482"/>
    </source>
</evidence>
<dbReference type="GO" id="GO:0003887">
    <property type="term" value="F:DNA-directed DNA polymerase activity"/>
    <property type="evidence" value="ECO:0007669"/>
    <property type="project" value="UniProtKB-KW"/>
</dbReference>
<dbReference type="InterPro" id="IPR036279">
    <property type="entry name" value="5-3_exonuclease_C_sf"/>
</dbReference>
<keyword evidence="7" id="KW-0227">DNA damage</keyword>
<dbReference type="InterPro" id="IPR019760">
    <property type="entry name" value="DNA-dir_DNA_pol_A_CS"/>
</dbReference>
<dbReference type="CDD" id="cd06139">
    <property type="entry name" value="DNA_polA_I_Ecoli_like_exo"/>
    <property type="match status" value="1"/>
</dbReference>
<dbReference type="GO" id="GO:0008408">
    <property type="term" value="F:3'-5' exonuclease activity"/>
    <property type="evidence" value="ECO:0007669"/>
    <property type="project" value="InterPro"/>
</dbReference>
<reference evidence="17" key="1">
    <citation type="submission" date="2018-05" db="EMBL/GenBank/DDBJ databases">
        <authorList>
            <person name="Lanie J.A."/>
            <person name="Ng W.-L."/>
            <person name="Kazmierczak K.M."/>
            <person name="Andrzejewski T.M."/>
            <person name="Davidsen T.M."/>
            <person name="Wayne K.J."/>
            <person name="Tettelin H."/>
            <person name="Glass J.I."/>
            <person name="Rusch D."/>
            <person name="Podicherti R."/>
            <person name="Tsui H.-C.T."/>
            <person name="Winkler M.E."/>
        </authorList>
    </citation>
    <scope>NUCLEOTIDE SEQUENCE</scope>
</reference>
<dbReference type="Pfam" id="PF01367">
    <property type="entry name" value="5_3_exonuc"/>
    <property type="match status" value="1"/>
</dbReference>
<name>A0A381QYH8_9ZZZZ</name>
<keyword evidence="6" id="KW-0540">Nuclease</keyword>
<evidence type="ECO:0000259" key="15">
    <source>
        <dbReference type="SMART" id="SM00475"/>
    </source>
</evidence>
<keyword evidence="3" id="KW-0808">Transferase</keyword>
<dbReference type="InterPro" id="IPR002562">
    <property type="entry name" value="3'-5'_exonuclease_dom"/>
</dbReference>
<dbReference type="Gene3D" id="3.30.70.370">
    <property type="match status" value="1"/>
</dbReference>
<dbReference type="Gene3D" id="3.30.420.10">
    <property type="entry name" value="Ribonuclease H-like superfamily/Ribonuclease H"/>
    <property type="match status" value="1"/>
</dbReference>
<dbReference type="GO" id="GO:0008409">
    <property type="term" value="F:5'-3' exonuclease activity"/>
    <property type="evidence" value="ECO:0007669"/>
    <property type="project" value="InterPro"/>
</dbReference>
<dbReference type="InterPro" id="IPR020046">
    <property type="entry name" value="5-3_exonucl_a-hlix_arch_N"/>
</dbReference>
<dbReference type="Gene3D" id="1.10.150.20">
    <property type="entry name" value="5' to 3' exonuclease, C-terminal subdomain"/>
    <property type="match status" value="2"/>
</dbReference>
<dbReference type="InterPro" id="IPR043502">
    <property type="entry name" value="DNA/RNA_pol_sf"/>
</dbReference>
<dbReference type="Pfam" id="PF01612">
    <property type="entry name" value="DNA_pol_A_exo1"/>
    <property type="match status" value="1"/>
</dbReference>
<dbReference type="InterPro" id="IPR036397">
    <property type="entry name" value="RNaseH_sf"/>
</dbReference>
<evidence type="ECO:0000256" key="11">
    <source>
        <dbReference type="ARBA" id="ARBA00023125"/>
    </source>
</evidence>
<accession>A0A381QYH8</accession>
<dbReference type="GO" id="GO:0006302">
    <property type="term" value="P:double-strand break repair"/>
    <property type="evidence" value="ECO:0007669"/>
    <property type="project" value="TreeGrafter"/>
</dbReference>
<dbReference type="FunFam" id="1.10.150.20:FF:000003">
    <property type="entry name" value="DNA polymerase I"/>
    <property type="match status" value="1"/>
</dbReference>
<dbReference type="GO" id="GO:0003677">
    <property type="term" value="F:DNA binding"/>
    <property type="evidence" value="ECO:0007669"/>
    <property type="project" value="UniProtKB-KW"/>
</dbReference>
<evidence type="ECO:0000256" key="7">
    <source>
        <dbReference type="ARBA" id="ARBA00022763"/>
    </source>
</evidence>
<dbReference type="PANTHER" id="PTHR10133:SF27">
    <property type="entry name" value="DNA POLYMERASE NU"/>
    <property type="match status" value="1"/>
</dbReference>
<dbReference type="SUPFAM" id="SSF53098">
    <property type="entry name" value="Ribonuclease H-like"/>
    <property type="match status" value="1"/>
</dbReference>
<keyword evidence="4" id="KW-0548">Nucleotidyltransferase</keyword>
<comment type="similarity">
    <text evidence="1">Belongs to the DNA polymerase type-A family.</text>
</comment>
<evidence type="ECO:0000256" key="9">
    <source>
        <dbReference type="ARBA" id="ARBA00022839"/>
    </source>
</evidence>
<dbReference type="NCBIfam" id="NF004397">
    <property type="entry name" value="PRK05755.1"/>
    <property type="match status" value="1"/>
</dbReference>
<organism evidence="17">
    <name type="scientific">marine metagenome</name>
    <dbReference type="NCBI Taxonomy" id="408172"/>
    <lineage>
        <taxon>unclassified sequences</taxon>
        <taxon>metagenomes</taxon>
        <taxon>ecological metagenomes</taxon>
    </lineage>
</organism>
<dbReference type="SUPFAM" id="SSF88723">
    <property type="entry name" value="PIN domain-like"/>
    <property type="match status" value="1"/>
</dbReference>
<keyword evidence="5" id="KW-0235">DNA replication</keyword>
<dbReference type="InterPro" id="IPR002298">
    <property type="entry name" value="DNA_polymerase_A"/>
</dbReference>
<dbReference type="NCBIfam" id="TIGR00593">
    <property type="entry name" value="pola"/>
    <property type="match status" value="1"/>
</dbReference>
<dbReference type="FunFam" id="1.20.1060.10:FF:000001">
    <property type="entry name" value="DNA polymerase I"/>
    <property type="match status" value="1"/>
</dbReference>
<feature type="domain" description="DNA-directed DNA polymerase family A palm" evidence="16">
    <location>
        <begin position="700"/>
        <end position="906"/>
    </location>
</feature>
<keyword evidence="10" id="KW-0239">DNA-directed DNA polymerase</keyword>
<keyword evidence="8" id="KW-0378">Hydrolase</keyword>
<dbReference type="InterPro" id="IPR008918">
    <property type="entry name" value="HhH2"/>
</dbReference>
<evidence type="ECO:0000259" key="14">
    <source>
        <dbReference type="SMART" id="SM00474"/>
    </source>
</evidence>
<dbReference type="SUPFAM" id="SSF47807">
    <property type="entry name" value="5' to 3' exonuclease, C-terminal subdomain"/>
    <property type="match status" value="1"/>
</dbReference>
<dbReference type="Gene3D" id="1.20.1060.10">
    <property type="entry name" value="Taq DNA Polymerase, Chain T, domain 4"/>
    <property type="match status" value="1"/>
</dbReference>
<dbReference type="CDD" id="cd09859">
    <property type="entry name" value="PIN_53EXO"/>
    <property type="match status" value="1"/>
</dbReference>
<dbReference type="CDD" id="cd08637">
    <property type="entry name" value="DNA_pol_A_pol_I_C"/>
    <property type="match status" value="1"/>
</dbReference>
<dbReference type="Pfam" id="PF00476">
    <property type="entry name" value="DNA_pol_A"/>
    <property type="match status" value="1"/>
</dbReference>
<dbReference type="GO" id="GO:0006261">
    <property type="term" value="P:DNA-templated DNA replication"/>
    <property type="evidence" value="ECO:0007669"/>
    <property type="project" value="InterPro"/>
</dbReference>
<protein>
    <recommendedName>
        <fullName evidence="2">DNA-directed DNA polymerase</fullName>
        <ecNumber evidence="2">2.7.7.7</ecNumber>
    </recommendedName>
</protein>
<evidence type="ECO:0000256" key="4">
    <source>
        <dbReference type="ARBA" id="ARBA00022695"/>
    </source>
</evidence>
<dbReference type="InterPro" id="IPR018320">
    <property type="entry name" value="DNA_polymerase_1"/>
</dbReference>
<dbReference type="SMART" id="SM00482">
    <property type="entry name" value="POLAc"/>
    <property type="match status" value="1"/>
</dbReference>
<dbReference type="InterPro" id="IPR020045">
    <property type="entry name" value="DNA_polI_H3TH"/>
</dbReference>
<evidence type="ECO:0000256" key="12">
    <source>
        <dbReference type="ARBA" id="ARBA00023204"/>
    </source>
</evidence>
<dbReference type="InterPro" id="IPR002421">
    <property type="entry name" value="5-3_exonuclease"/>
</dbReference>
<feature type="domain" description="3'-5' exonuclease" evidence="14">
    <location>
        <begin position="346"/>
        <end position="531"/>
    </location>
</feature>
<evidence type="ECO:0000313" key="17">
    <source>
        <dbReference type="EMBL" id="SUZ84485.1"/>
    </source>
</evidence>